<feature type="region of interest" description="Disordered" evidence="1">
    <location>
        <begin position="165"/>
        <end position="199"/>
    </location>
</feature>
<comment type="caution">
    <text evidence="2">The sequence shown here is derived from an EMBL/GenBank/DDBJ whole genome shotgun (WGS) entry which is preliminary data.</text>
</comment>
<dbReference type="GeneID" id="66100510"/>
<evidence type="ECO:0000313" key="2">
    <source>
        <dbReference type="EMBL" id="KAG7439035.1"/>
    </source>
</evidence>
<feature type="region of interest" description="Disordered" evidence="1">
    <location>
        <begin position="220"/>
        <end position="322"/>
    </location>
</feature>
<accession>A0A9P7VEP7</accession>
<dbReference type="AlphaFoldDB" id="A0A9P7VEP7"/>
<dbReference type="RefSeq" id="XP_043032539.1">
    <property type="nucleotide sequence ID" value="XM_043178223.1"/>
</dbReference>
<reference evidence="2" key="1">
    <citation type="submission" date="2020-11" db="EMBL/GenBank/DDBJ databases">
        <title>Adaptations for nitrogen fixation in a non-lichenized fungal sporocarp promotes dispersal by wood-feeding termites.</title>
        <authorList>
            <consortium name="DOE Joint Genome Institute"/>
            <person name="Koch R.A."/>
            <person name="Yoon G."/>
            <person name="Arayal U."/>
            <person name="Lail K."/>
            <person name="Amirebrahimi M."/>
            <person name="Labutti K."/>
            <person name="Lipzen A."/>
            <person name="Riley R."/>
            <person name="Barry K."/>
            <person name="Henrissat B."/>
            <person name="Grigoriev I.V."/>
            <person name="Herr J.R."/>
            <person name="Aime M.C."/>
        </authorList>
    </citation>
    <scope>NUCLEOTIDE SEQUENCE</scope>
    <source>
        <strain evidence="2">MCA 3950</strain>
    </source>
</reference>
<name>A0A9P7VEP7_9AGAR</name>
<dbReference type="Proteomes" id="UP000812287">
    <property type="component" value="Unassembled WGS sequence"/>
</dbReference>
<organism evidence="2 3">
    <name type="scientific">Guyanagaster necrorhizus</name>
    <dbReference type="NCBI Taxonomy" id="856835"/>
    <lineage>
        <taxon>Eukaryota</taxon>
        <taxon>Fungi</taxon>
        <taxon>Dikarya</taxon>
        <taxon>Basidiomycota</taxon>
        <taxon>Agaricomycotina</taxon>
        <taxon>Agaricomycetes</taxon>
        <taxon>Agaricomycetidae</taxon>
        <taxon>Agaricales</taxon>
        <taxon>Marasmiineae</taxon>
        <taxon>Physalacriaceae</taxon>
        <taxon>Guyanagaster</taxon>
    </lineage>
</organism>
<protein>
    <submittedName>
        <fullName evidence="2">Uncharacterized protein</fullName>
    </submittedName>
</protein>
<feature type="compositionally biased region" description="Low complexity" evidence="1">
    <location>
        <begin position="184"/>
        <end position="196"/>
    </location>
</feature>
<dbReference type="OrthoDB" id="3063232at2759"/>
<keyword evidence="3" id="KW-1185">Reference proteome</keyword>
<feature type="non-terminal residue" evidence="2">
    <location>
        <position position="322"/>
    </location>
</feature>
<sequence>MHFDLRDSNYGVSFRLELDKLVQRIPTHLQCKEWKAWALTEVERKNSLWDYDASLLLPGEPGYKDGNPSSVPHRLLLPSRAISAPPAPVVIGPTALVPKVVEPEASSSGGVLIFVALLVPRPTPIRTPQVSREPSFPPVTKNTVSVVLPAVSSGSRATVVRKRQRETGILAPTVPTPASKRAKPIPAASSSRSCAPPLVPLSSVSQTTFQWKPIPGSLEFPVPSAPPIDHDTSTPSAVESDRPAGSFPCSVGTPDPASEGPEGAPMDAVPSALDSPLSPSPRAYHPLTGEPLPGITYLAFPVPPKPASPPPTRASSRRKGVT</sequence>
<feature type="compositionally biased region" description="Low complexity" evidence="1">
    <location>
        <begin position="270"/>
        <end position="281"/>
    </location>
</feature>
<evidence type="ECO:0000256" key="1">
    <source>
        <dbReference type="SAM" id="MobiDB-lite"/>
    </source>
</evidence>
<evidence type="ECO:0000313" key="3">
    <source>
        <dbReference type="Proteomes" id="UP000812287"/>
    </source>
</evidence>
<proteinExistence type="predicted"/>
<feature type="compositionally biased region" description="Pro residues" evidence="1">
    <location>
        <begin position="301"/>
        <end position="312"/>
    </location>
</feature>
<gene>
    <name evidence="2" type="ORF">BT62DRAFT_1014484</name>
</gene>
<dbReference type="EMBL" id="MU250678">
    <property type="protein sequence ID" value="KAG7439035.1"/>
    <property type="molecule type" value="Genomic_DNA"/>
</dbReference>